<comment type="caution">
    <text evidence="1">The sequence shown here is derived from an EMBL/GenBank/DDBJ whole genome shotgun (WGS) entry which is preliminary data.</text>
</comment>
<reference evidence="1 2" key="1">
    <citation type="journal article" date="2019" name="Sci. Rep.">
        <title>Orb-weaving spider Araneus ventricosus genome elucidates the spidroin gene catalogue.</title>
        <authorList>
            <person name="Kono N."/>
            <person name="Nakamura H."/>
            <person name="Ohtoshi R."/>
            <person name="Moran D.A.P."/>
            <person name="Shinohara A."/>
            <person name="Yoshida Y."/>
            <person name="Fujiwara M."/>
            <person name="Mori M."/>
            <person name="Tomita M."/>
            <person name="Arakawa K."/>
        </authorList>
    </citation>
    <scope>NUCLEOTIDE SEQUENCE [LARGE SCALE GENOMIC DNA]</scope>
</reference>
<organism evidence="1 2">
    <name type="scientific">Araneus ventricosus</name>
    <name type="common">Orbweaver spider</name>
    <name type="synonym">Epeira ventricosa</name>
    <dbReference type="NCBI Taxonomy" id="182803"/>
    <lineage>
        <taxon>Eukaryota</taxon>
        <taxon>Metazoa</taxon>
        <taxon>Ecdysozoa</taxon>
        <taxon>Arthropoda</taxon>
        <taxon>Chelicerata</taxon>
        <taxon>Arachnida</taxon>
        <taxon>Araneae</taxon>
        <taxon>Araneomorphae</taxon>
        <taxon>Entelegynae</taxon>
        <taxon>Araneoidea</taxon>
        <taxon>Araneidae</taxon>
        <taxon>Araneus</taxon>
    </lineage>
</organism>
<evidence type="ECO:0000313" key="2">
    <source>
        <dbReference type="Proteomes" id="UP000499080"/>
    </source>
</evidence>
<dbReference type="Proteomes" id="UP000499080">
    <property type="component" value="Unassembled WGS sequence"/>
</dbReference>
<name>A0A4Y2IC25_ARAVE</name>
<dbReference type="EMBL" id="BGPR01002506">
    <property type="protein sequence ID" value="GBM74606.1"/>
    <property type="molecule type" value="Genomic_DNA"/>
</dbReference>
<dbReference type="AlphaFoldDB" id="A0A4Y2IC25"/>
<feature type="non-terminal residue" evidence="1">
    <location>
        <position position="59"/>
    </location>
</feature>
<gene>
    <name evidence="1" type="ORF">AVEN_241035_1</name>
</gene>
<accession>A0A4Y2IC25</accession>
<proteinExistence type="predicted"/>
<protein>
    <submittedName>
        <fullName evidence="1">Uncharacterized protein</fullName>
    </submittedName>
</protein>
<keyword evidence="2" id="KW-1185">Reference proteome</keyword>
<sequence length="59" mass="6669">MPFGPVNPIDSPYGKFVFNYTHPRKPLCSDAFGHIARLSGQLNGSMDRCEVNHVSLRRH</sequence>
<evidence type="ECO:0000313" key="1">
    <source>
        <dbReference type="EMBL" id="GBM74606.1"/>
    </source>
</evidence>